<feature type="transmembrane region" description="Helical" evidence="2">
    <location>
        <begin position="88"/>
        <end position="116"/>
    </location>
</feature>
<dbReference type="GO" id="GO:0015035">
    <property type="term" value="F:protein-disulfide reductase activity"/>
    <property type="evidence" value="ECO:0007669"/>
    <property type="project" value="TreeGrafter"/>
</dbReference>
<protein>
    <recommendedName>
        <fullName evidence="3">Thioredoxin domain-containing protein</fullName>
    </recommendedName>
</protein>
<name>T1GFK1_MEGSC</name>
<dbReference type="GO" id="GO:0016020">
    <property type="term" value="C:membrane"/>
    <property type="evidence" value="ECO:0007669"/>
    <property type="project" value="UniProtKB-SubCell"/>
</dbReference>
<feature type="transmembrane region" description="Helical" evidence="2">
    <location>
        <begin position="9"/>
        <end position="28"/>
    </location>
</feature>
<dbReference type="InterPro" id="IPR013766">
    <property type="entry name" value="Thioredoxin_domain"/>
</dbReference>
<proteinExistence type="predicted"/>
<evidence type="ECO:0000256" key="1">
    <source>
        <dbReference type="ARBA" id="ARBA00004479"/>
    </source>
</evidence>
<feature type="transmembrane region" description="Helical" evidence="2">
    <location>
        <begin position="48"/>
        <end position="67"/>
    </location>
</feature>
<keyword evidence="2" id="KW-0472">Membrane</keyword>
<dbReference type="STRING" id="36166.T1GFK1"/>
<dbReference type="EnsemblMetazoa" id="MESCA002145-RA">
    <property type="protein sequence ID" value="MESCA002145-PA"/>
    <property type="gene ID" value="MESCA002145"/>
</dbReference>
<evidence type="ECO:0000256" key="2">
    <source>
        <dbReference type="SAM" id="Phobius"/>
    </source>
</evidence>
<dbReference type="InterPro" id="IPR036249">
    <property type="entry name" value="Thioredoxin-like_sf"/>
</dbReference>
<evidence type="ECO:0000313" key="4">
    <source>
        <dbReference type="EnsemblMetazoa" id="MESCA002145-PA"/>
    </source>
</evidence>
<dbReference type="InterPro" id="IPR037463">
    <property type="entry name" value="TMX2_thioredoxin_dom"/>
</dbReference>
<accession>T1GFK1</accession>
<dbReference type="PANTHER" id="PTHR45663:SF11">
    <property type="entry name" value="GEO12009P1"/>
    <property type="match status" value="1"/>
</dbReference>
<feature type="domain" description="Thioredoxin" evidence="3">
    <location>
        <begin position="132"/>
        <end position="221"/>
    </location>
</feature>
<keyword evidence="2" id="KW-0812">Transmembrane</keyword>
<evidence type="ECO:0000313" key="5">
    <source>
        <dbReference type="Proteomes" id="UP000015102"/>
    </source>
</evidence>
<dbReference type="Pfam" id="PF00085">
    <property type="entry name" value="Thioredoxin"/>
    <property type="match status" value="1"/>
</dbReference>
<dbReference type="PANTHER" id="PTHR45663">
    <property type="entry name" value="GEO12009P1"/>
    <property type="match status" value="1"/>
</dbReference>
<dbReference type="Proteomes" id="UP000015102">
    <property type="component" value="Unassembled WGS sequence"/>
</dbReference>
<dbReference type="EMBL" id="CAQQ02395051">
    <property type="status" value="NOT_ANNOTATED_CDS"/>
    <property type="molecule type" value="Genomic_DNA"/>
</dbReference>
<dbReference type="HOGENOM" id="CLU_064868_1_0_1"/>
<sequence length="343" mass="40410">MTFKKDLKLLVKPYYWVNILLSLSYIIAKKTPGVCNYLFFNKEEMCEFGSREAEILFFLAIIVMIRSRKTGSTTMITYLKQSFLYNKGANLILWAWADYLYGVIYLLVFVVMAMLLPEPTYKGPEHVTYFRNAQSFEEELTREKRITWVVCFYTNWNPSCVNFASIFSQLSAEYHLENLRFGKIDVGRFPDSAQKYNINDGSLSRQLPTVILFKNEKEVDRRPSYDARGRLTKFYFSYDNVVAGLGLNNLYKECRENPIKKAKQRNQLPKRRLIRMNFKEVHEKLHISINFTFKKSLLKNFELPNLTHFIHSSHVKRTSNLALNKENLVQHFVITNSKFVQNL</sequence>
<dbReference type="EMBL" id="CAQQ02395050">
    <property type="status" value="NOT_ANNOTATED_CDS"/>
    <property type="molecule type" value="Genomic_DNA"/>
</dbReference>
<comment type="subcellular location">
    <subcellularLocation>
        <location evidence="1">Membrane</location>
        <topology evidence="1">Single-pass type I membrane protein</topology>
    </subcellularLocation>
</comment>
<dbReference type="SUPFAM" id="SSF52833">
    <property type="entry name" value="Thioredoxin-like"/>
    <property type="match status" value="1"/>
</dbReference>
<reference evidence="5" key="1">
    <citation type="submission" date="2013-02" db="EMBL/GenBank/DDBJ databases">
        <authorList>
            <person name="Hughes D."/>
        </authorList>
    </citation>
    <scope>NUCLEOTIDE SEQUENCE</scope>
    <source>
        <strain>Durham</strain>
        <strain evidence="5">NC isolate 2 -- Noor lab</strain>
    </source>
</reference>
<keyword evidence="2" id="KW-1133">Transmembrane helix</keyword>
<dbReference type="AlphaFoldDB" id="T1GFK1"/>
<dbReference type="Gene3D" id="3.40.30.10">
    <property type="entry name" value="Glutaredoxin"/>
    <property type="match status" value="1"/>
</dbReference>
<evidence type="ECO:0000259" key="3">
    <source>
        <dbReference type="Pfam" id="PF00085"/>
    </source>
</evidence>
<dbReference type="GO" id="GO:0005737">
    <property type="term" value="C:cytoplasm"/>
    <property type="evidence" value="ECO:0007669"/>
    <property type="project" value="TreeGrafter"/>
</dbReference>
<dbReference type="CDD" id="cd02962">
    <property type="entry name" value="TMX2"/>
    <property type="match status" value="1"/>
</dbReference>
<reference evidence="4" key="2">
    <citation type="submission" date="2015-06" db="UniProtKB">
        <authorList>
            <consortium name="EnsemblMetazoa"/>
        </authorList>
    </citation>
    <scope>IDENTIFICATION</scope>
</reference>
<dbReference type="OMA" id="VIMIRTR"/>
<keyword evidence="5" id="KW-1185">Reference proteome</keyword>
<organism evidence="4 5">
    <name type="scientific">Megaselia scalaris</name>
    <name type="common">Humpbacked fly</name>
    <name type="synonym">Phora scalaris</name>
    <dbReference type="NCBI Taxonomy" id="36166"/>
    <lineage>
        <taxon>Eukaryota</taxon>
        <taxon>Metazoa</taxon>
        <taxon>Ecdysozoa</taxon>
        <taxon>Arthropoda</taxon>
        <taxon>Hexapoda</taxon>
        <taxon>Insecta</taxon>
        <taxon>Pterygota</taxon>
        <taxon>Neoptera</taxon>
        <taxon>Endopterygota</taxon>
        <taxon>Diptera</taxon>
        <taxon>Brachycera</taxon>
        <taxon>Muscomorpha</taxon>
        <taxon>Platypezoidea</taxon>
        <taxon>Phoridae</taxon>
        <taxon>Megaseliini</taxon>
        <taxon>Megaselia</taxon>
    </lineage>
</organism>